<dbReference type="SUPFAM" id="SSF103473">
    <property type="entry name" value="MFS general substrate transporter"/>
    <property type="match status" value="1"/>
</dbReference>
<dbReference type="PANTHER" id="PTHR23513">
    <property type="entry name" value="INTEGRAL MEMBRANE EFFLUX PROTEIN-RELATED"/>
    <property type="match status" value="1"/>
</dbReference>
<feature type="transmembrane region" description="Helical" evidence="7">
    <location>
        <begin position="256"/>
        <end position="277"/>
    </location>
</feature>
<feature type="domain" description="Major facilitator superfamily (MFS) profile" evidence="8">
    <location>
        <begin position="16"/>
        <end position="401"/>
    </location>
</feature>
<feature type="transmembrane region" description="Helical" evidence="7">
    <location>
        <begin position="224"/>
        <end position="244"/>
    </location>
</feature>
<feature type="transmembrane region" description="Helical" evidence="7">
    <location>
        <begin position="347"/>
        <end position="366"/>
    </location>
</feature>
<dbReference type="EMBL" id="CAFBMV010000003">
    <property type="protein sequence ID" value="CAB4918554.1"/>
    <property type="molecule type" value="Genomic_DNA"/>
</dbReference>
<dbReference type="EMBL" id="CAEZWT010000022">
    <property type="protein sequence ID" value="CAB4666638.1"/>
    <property type="molecule type" value="Genomic_DNA"/>
</dbReference>
<keyword evidence="6 7" id="KW-0472">Membrane</keyword>
<evidence type="ECO:0000256" key="7">
    <source>
        <dbReference type="SAM" id="Phobius"/>
    </source>
</evidence>
<keyword evidence="2" id="KW-0813">Transport</keyword>
<feature type="transmembrane region" description="Helical" evidence="7">
    <location>
        <begin position="289"/>
        <end position="307"/>
    </location>
</feature>
<keyword evidence="5 7" id="KW-1133">Transmembrane helix</keyword>
<reference evidence="9" key="1">
    <citation type="submission" date="2020-05" db="EMBL/GenBank/DDBJ databases">
        <authorList>
            <person name="Chiriac C."/>
            <person name="Salcher M."/>
            <person name="Ghai R."/>
            <person name="Kavagutti S V."/>
        </authorList>
    </citation>
    <scope>NUCLEOTIDE SEQUENCE</scope>
</reference>
<dbReference type="EMBL" id="CAFBLE010000001">
    <property type="protein sequence ID" value="CAB4855656.1"/>
    <property type="molecule type" value="Genomic_DNA"/>
</dbReference>
<dbReference type="InterPro" id="IPR020846">
    <property type="entry name" value="MFS_dom"/>
</dbReference>
<evidence type="ECO:0000256" key="5">
    <source>
        <dbReference type="ARBA" id="ARBA00022989"/>
    </source>
</evidence>
<evidence type="ECO:0000256" key="4">
    <source>
        <dbReference type="ARBA" id="ARBA00022692"/>
    </source>
</evidence>
<evidence type="ECO:0000313" key="10">
    <source>
        <dbReference type="EMBL" id="CAB4739528.1"/>
    </source>
</evidence>
<dbReference type="PROSITE" id="PS50850">
    <property type="entry name" value="MFS"/>
    <property type="match status" value="1"/>
</dbReference>
<sequence>MRIDENGNWRSFRHRNFRILFAANALSNIGSWAQRIAQDWLVLELTHSGSYLGAVTALQFLPTLLFSLHGGALADRFNKRKVLIWTNIGGGASALLLGILVTSHSVKLWHVFVLAFGLGASSALDAPVRQAFTAEVVGRPDVANAVSLNSANFNAGRLIGPALSGLSIAAFGTGPSFLLNGASYLLVIYALTKLNHAEFFVDPKQAVVGNIREGIRYVRARPDLYAIMIVVFFMATFGLNFQIFNALMATQTFHRGPASFGLLGTTLAVGSFSGALMSARLERFRRTMFVVYGSLCFGTGLIILSVMPTYTTYSLFLPLCGFAALTTMITANSLMQINSDPLIRGRVMGFYLLVFMGGAPFGSPFVGTMGEHVGIRQTIAMGGIITILAGLYVFFRLRHKVAVPVDFSIDVVLPPTYENKS</sequence>
<dbReference type="CDD" id="cd06173">
    <property type="entry name" value="MFS_MefA_like"/>
    <property type="match status" value="1"/>
</dbReference>
<dbReference type="InterPro" id="IPR036259">
    <property type="entry name" value="MFS_trans_sf"/>
</dbReference>
<feature type="transmembrane region" description="Helical" evidence="7">
    <location>
        <begin position="49"/>
        <end position="70"/>
    </location>
</feature>
<dbReference type="GO" id="GO:0005886">
    <property type="term" value="C:plasma membrane"/>
    <property type="evidence" value="ECO:0007669"/>
    <property type="project" value="UniProtKB-SubCell"/>
</dbReference>
<organism evidence="9">
    <name type="scientific">freshwater metagenome</name>
    <dbReference type="NCBI Taxonomy" id="449393"/>
    <lineage>
        <taxon>unclassified sequences</taxon>
        <taxon>metagenomes</taxon>
        <taxon>ecological metagenomes</taxon>
    </lineage>
</organism>
<feature type="transmembrane region" description="Helical" evidence="7">
    <location>
        <begin position="313"/>
        <end position="335"/>
    </location>
</feature>
<evidence type="ECO:0000256" key="1">
    <source>
        <dbReference type="ARBA" id="ARBA00004651"/>
    </source>
</evidence>
<keyword evidence="3" id="KW-1003">Cell membrane</keyword>
<dbReference type="PANTHER" id="PTHR23513:SF11">
    <property type="entry name" value="STAPHYLOFERRIN A TRANSPORTER"/>
    <property type="match status" value="1"/>
</dbReference>
<evidence type="ECO:0000259" key="8">
    <source>
        <dbReference type="PROSITE" id="PS50850"/>
    </source>
</evidence>
<accession>A0A6J6M0N3</accession>
<evidence type="ECO:0000256" key="6">
    <source>
        <dbReference type="ARBA" id="ARBA00023136"/>
    </source>
</evidence>
<dbReference type="InterPro" id="IPR010290">
    <property type="entry name" value="TM_effector"/>
</dbReference>
<dbReference type="GO" id="GO:0022857">
    <property type="term" value="F:transmembrane transporter activity"/>
    <property type="evidence" value="ECO:0007669"/>
    <property type="project" value="InterPro"/>
</dbReference>
<dbReference type="Pfam" id="PF05977">
    <property type="entry name" value="MFS_3"/>
    <property type="match status" value="1"/>
</dbReference>
<evidence type="ECO:0000256" key="2">
    <source>
        <dbReference type="ARBA" id="ARBA00022448"/>
    </source>
</evidence>
<proteinExistence type="predicted"/>
<name>A0A6J6M0N3_9ZZZZ</name>
<evidence type="ECO:0000256" key="3">
    <source>
        <dbReference type="ARBA" id="ARBA00022475"/>
    </source>
</evidence>
<evidence type="ECO:0000313" key="13">
    <source>
        <dbReference type="EMBL" id="CAB5056406.1"/>
    </source>
</evidence>
<dbReference type="AlphaFoldDB" id="A0A6J6M0N3"/>
<evidence type="ECO:0000313" key="12">
    <source>
        <dbReference type="EMBL" id="CAB4918554.1"/>
    </source>
</evidence>
<keyword evidence="4 7" id="KW-0812">Transmembrane</keyword>
<dbReference type="Gene3D" id="1.20.1250.20">
    <property type="entry name" value="MFS general substrate transporter like domains"/>
    <property type="match status" value="1"/>
</dbReference>
<evidence type="ECO:0000313" key="9">
    <source>
        <dbReference type="EMBL" id="CAB4666638.1"/>
    </source>
</evidence>
<feature type="transmembrane region" description="Helical" evidence="7">
    <location>
        <begin position="82"/>
        <end position="102"/>
    </location>
</feature>
<dbReference type="EMBL" id="CAEZZC010000001">
    <property type="protein sequence ID" value="CAB4739528.1"/>
    <property type="molecule type" value="Genomic_DNA"/>
</dbReference>
<feature type="transmembrane region" description="Helical" evidence="7">
    <location>
        <begin position="378"/>
        <end position="395"/>
    </location>
</feature>
<evidence type="ECO:0000313" key="11">
    <source>
        <dbReference type="EMBL" id="CAB4855656.1"/>
    </source>
</evidence>
<comment type="subcellular location">
    <subcellularLocation>
        <location evidence="1">Cell membrane</location>
        <topology evidence="1">Multi-pass membrane protein</topology>
    </subcellularLocation>
</comment>
<feature type="transmembrane region" description="Helical" evidence="7">
    <location>
        <begin position="20"/>
        <end position="37"/>
    </location>
</feature>
<gene>
    <name evidence="9" type="ORF">UFOPK2289_00876</name>
    <name evidence="10" type="ORF">UFOPK2822_00072</name>
    <name evidence="11" type="ORF">UFOPK3346_00101</name>
    <name evidence="12" type="ORF">UFOPK3670_00503</name>
    <name evidence="13" type="ORF">UFOPK4308_00601</name>
</gene>
<protein>
    <submittedName>
        <fullName evidence="9">Unannotated protein</fullName>
    </submittedName>
</protein>
<dbReference type="EMBL" id="CAFBQL010000003">
    <property type="protein sequence ID" value="CAB5056406.1"/>
    <property type="molecule type" value="Genomic_DNA"/>
</dbReference>